<name>A0A8B6E350_MYTGA</name>
<dbReference type="InterPro" id="IPR011042">
    <property type="entry name" value="6-blade_b-propeller_TolB-like"/>
</dbReference>
<evidence type="ECO:0000313" key="1">
    <source>
        <dbReference type="EMBL" id="VDI28339.1"/>
    </source>
</evidence>
<dbReference type="SUPFAM" id="SSF101898">
    <property type="entry name" value="NHL repeat"/>
    <property type="match status" value="2"/>
</dbReference>
<dbReference type="AlphaFoldDB" id="A0A8B6E350"/>
<dbReference type="Gene3D" id="2.120.10.30">
    <property type="entry name" value="TolB, C-terminal domain"/>
    <property type="match status" value="2"/>
</dbReference>
<dbReference type="PANTHER" id="PTHR24104">
    <property type="entry name" value="E3 UBIQUITIN-PROTEIN LIGASE NHLRC1-RELATED"/>
    <property type="match status" value="1"/>
</dbReference>
<reference evidence="1" key="1">
    <citation type="submission" date="2018-11" db="EMBL/GenBank/DDBJ databases">
        <authorList>
            <person name="Alioto T."/>
            <person name="Alioto T."/>
        </authorList>
    </citation>
    <scope>NUCLEOTIDE SEQUENCE</scope>
</reference>
<evidence type="ECO:0000313" key="2">
    <source>
        <dbReference type="Proteomes" id="UP000596742"/>
    </source>
</evidence>
<gene>
    <name evidence="1" type="ORF">MGAL_10B069070</name>
</gene>
<organism evidence="1 2">
    <name type="scientific">Mytilus galloprovincialis</name>
    <name type="common">Mediterranean mussel</name>
    <dbReference type="NCBI Taxonomy" id="29158"/>
    <lineage>
        <taxon>Eukaryota</taxon>
        <taxon>Metazoa</taxon>
        <taxon>Spiralia</taxon>
        <taxon>Lophotrochozoa</taxon>
        <taxon>Mollusca</taxon>
        <taxon>Bivalvia</taxon>
        <taxon>Autobranchia</taxon>
        <taxon>Pteriomorphia</taxon>
        <taxon>Mytilida</taxon>
        <taxon>Mytiloidea</taxon>
        <taxon>Mytilidae</taxon>
        <taxon>Mytilinae</taxon>
        <taxon>Mytilus</taxon>
    </lineage>
</organism>
<dbReference type="OrthoDB" id="7334489at2759"/>
<protein>
    <submittedName>
        <fullName evidence="1">Uncharacterized protein</fullName>
    </submittedName>
</protein>
<sequence length="347" mass="38986">MFLWGIATDGFGNVYVTCRNSNNVLVVSPDGQHHEKLVCRRNGLIFPTGIYFDSSINGLLTCNEIGGLVMCTKIYDAAALLHDDSLQLTTRLLDKIKVNGNLSSECYKASEYLHITDCTMIGKFIILLDSYNKRLIIHDEDGTDNRDIKLTGEPQNISPINDNDLAVTSSQSYIEIISINTAQIKNLIGASGDTYGISYHNGLLYVVIDRTKIDVMNLRGEISRSFTLPSSKVWDLTTYKNRLFFADVFEEILYCFDLNGVVIWKFNCDKMKSPNEVTTDQNGNVYVTCSVYNNVVVVSSDGKHYKELFNKKDGLRKPTGIYYDKSTNNLLVCNAGDDYALIFDIKQ</sequence>
<proteinExistence type="predicted"/>
<dbReference type="InterPro" id="IPR050952">
    <property type="entry name" value="TRIM-NHL_E3_ligases"/>
</dbReference>
<dbReference type="EMBL" id="UYJE01004476">
    <property type="protein sequence ID" value="VDI28339.1"/>
    <property type="molecule type" value="Genomic_DNA"/>
</dbReference>
<dbReference type="Proteomes" id="UP000596742">
    <property type="component" value="Unassembled WGS sequence"/>
</dbReference>
<accession>A0A8B6E350</accession>
<keyword evidence="2" id="KW-1185">Reference proteome</keyword>
<comment type="caution">
    <text evidence="1">The sequence shown here is derived from an EMBL/GenBank/DDBJ whole genome shotgun (WGS) entry which is preliminary data.</text>
</comment>